<dbReference type="InterPro" id="IPR012674">
    <property type="entry name" value="Calycin"/>
</dbReference>
<evidence type="ECO:0000259" key="1">
    <source>
        <dbReference type="Pfam" id="PF00061"/>
    </source>
</evidence>
<protein>
    <recommendedName>
        <fullName evidence="1">Lipocalin/cytosolic fatty-acid binding domain-containing protein</fullName>
    </recommendedName>
</protein>
<dbReference type="GO" id="GO:0005737">
    <property type="term" value="C:cytoplasm"/>
    <property type="evidence" value="ECO:0007669"/>
    <property type="project" value="TreeGrafter"/>
</dbReference>
<gene>
    <name evidence="2" type="ORF">g.29822</name>
</gene>
<feature type="domain" description="Lipocalin/cytosolic fatty-acid binding" evidence="1">
    <location>
        <begin position="27"/>
        <end position="85"/>
    </location>
</feature>
<dbReference type="AlphaFoldDB" id="A0A1B6J7Z4"/>
<reference evidence="2" key="1">
    <citation type="submission" date="2015-11" db="EMBL/GenBank/DDBJ databases">
        <title>De novo transcriptome assembly of four potential Pierce s Disease insect vectors from Arizona vineyards.</title>
        <authorList>
            <person name="Tassone E.E."/>
        </authorList>
    </citation>
    <scope>NUCLEOTIDE SEQUENCE</scope>
</reference>
<dbReference type="PANTHER" id="PTHR10612">
    <property type="entry name" value="APOLIPOPROTEIN D"/>
    <property type="match status" value="1"/>
</dbReference>
<dbReference type="Gene3D" id="2.40.128.20">
    <property type="match status" value="1"/>
</dbReference>
<accession>A0A1B6J7Z4</accession>
<dbReference type="EMBL" id="GECU01012405">
    <property type="protein sequence ID" value="JAS95301.1"/>
    <property type="molecule type" value="Transcribed_RNA"/>
</dbReference>
<dbReference type="GO" id="GO:0006629">
    <property type="term" value="P:lipid metabolic process"/>
    <property type="evidence" value="ECO:0007669"/>
    <property type="project" value="TreeGrafter"/>
</dbReference>
<sequence length="111" mass="13143">MDGTMVLEDPSKNEGKFEVILPTHFMWWNTVIKGSFWVLDTDYESYSVGYSCAQFFWFFHDYTAILFSRVQDLSQDEEQQTKFFKQTYQVLIDHNLDPANFKISVNKNCTV</sequence>
<name>A0A1B6J7Z4_9HEMI</name>
<dbReference type="PANTHER" id="PTHR10612:SF34">
    <property type="entry name" value="APOLIPOPROTEIN D"/>
    <property type="match status" value="1"/>
</dbReference>
<dbReference type="Pfam" id="PF00061">
    <property type="entry name" value="Lipocalin"/>
    <property type="match status" value="1"/>
</dbReference>
<dbReference type="GO" id="GO:0000302">
    <property type="term" value="P:response to reactive oxygen species"/>
    <property type="evidence" value="ECO:0007669"/>
    <property type="project" value="TreeGrafter"/>
</dbReference>
<dbReference type="SUPFAM" id="SSF50814">
    <property type="entry name" value="Lipocalins"/>
    <property type="match status" value="1"/>
</dbReference>
<organism evidence="2">
    <name type="scientific">Homalodisca liturata</name>
    <dbReference type="NCBI Taxonomy" id="320908"/>
    <lineage>
        <taxon>Eukaryota</taxon>
        <taxon>Metazoa</taxon>
        <taxon>Ecdysozoa</taxon>
        <taxon>Arthropoda</taxon>
        <taxon>Hexapoda</taxon>
        <taxon>Insecta</taxon>
        <taxon>Pterygota</taxon>
        <taxon>Neoptera</taxon>
        <taxon>Paraneoptera</taxon>
        <taxon>Hemiptera</taxon>
        <taxon>Auchenorrhyncha</taxon>
        <taxon>Membracoidea</taxon>
        <taxon>Cicadellidae</taxon>
        <taxon>Cicadellinae</taxon>
        <taxon>Proconiini</taxon>
        <taxon>Homalodisca</taxon>
    </lineage>
</organism>
<proteinExistence type="predicted"/>
<evidence type="ECO:0000313" key="2">
    <source>
        <dbReference type="EMBL" id="JAS95301.1"/>
    </source>
</evidence>
<dbReference type="InterPro" id="IPR000566">
    <property type="entry name" value="Lipocln_cytosolic_FA-bd_dom"/>
</dbReference>